<dbReference type="Pfam" id="PF03646">
    <property type="entry name" value="FlaG"/>
    <property type="match status" value="1"/>
</dbReference>
<keyword evidence="1" id="KW-0966">Cell projection</keyword>
<organism evidence="1 2">
    <name type="scientific">Thermoclostridium stercorarium subsp. thermolacticum DSM 2910</name>
    <dbReference type="NCBI Taxonomy" id="1121336"/>
    <lineage>
        <taxon>Bacteria</taxon>
        <taxon>Bacillati</taxon>
        <taxon>Bacillota</taxon>
        <taxon>Clostridia</taxon>
        <taxon>Eubacteriales</taxon>
        <taxon>Oscillospiraceae</taxon>
        <taxon>Thermoclostridium</taxon>
    </lineage>
</organism>
<gene>
    <name evidence="1" type="ORF">CSTERTH_12350</name>
</gene>
<dbReference type="PANTHER" id="PTHR37166:SF1">
    <property type="entry name" value="PROTEIN FLAG"/>
    <property type="match status" value="1"/>
</dbReference>
<dbReference type="Gene3D" id="3.30.160.170">
    <property type="entry name" value="FlaG-like"/>
    <property type="match status" value="1"/>
</dbReference>
<dbReference type="InterPro" id="IPR035924">
    <property type="entry name" value="FlaG-like_sf"/>
</dbReference>
<proteinExistence type="predicted"/>
<dbReference type="SUPFAM" id="SSF160214">
    <property type="entry name" value="FlaG-like"/>
    <property type="match status" value="1"/>
</dbReference>
<dbReference type="InterPro" id="IPR005186">
    <property type="entry name" value="FlaG"/>
</dbReference>
<sequence>MNTLVKTGDINVDKVHTAQKTTPADENNIDISEKMLIKTIEKANEKLVIANRALEFSIHEKTKEIIVKVIDVETKEVIREIPSEKILDLIANILELAGILVDERG</sequence>
<dbReference type="OrthoDB" id="9799867at2"/>
<evidence type="ECO:0000313" key="2">
    <source>
        <dbReference type="Proteomes" id="UP000092971"/>
    </source>
</evidence>
<dbReference type="PANTHER" id="PTHR37166">
    <property type="entry name" value="PROTEIN FLAG"/>
    <property type="match status" value="1"/>
</dbReference>
<keyword evidence="1" id="KW-0969">Cilium</keyword>
<dbReference type="AlphaFoldDB" id="A0A1B1YH22"/>
<accession>A0A1B1YH22</accession>
<dbReference type="Proteomes" id="UP000092971">
    <property type="component" value="Chromosome"/>
</dbReference>
<dbReference type="EMBL" id="CP014672">
    <property type="protein sequence ID" value="ANX00076.1"/>
    <property type="molecule type" value="Genomic_DNA"/>
</dbReference>
<name>A0A1B1YH22_THEST</name>
<keyword evidence="1" id="KW-0282">Flagellum</keyword>
<protein>
    <submittedName>
        <fullName evidence="1">Flagellar biosynthesis protein FlaG</fullName>
    </submittedName>
</protein>
<evidence type="ECO:0000313" key="1">
    <source>
        <dbReference type="EMBL" id="ANX00076.1"/>
    </source>
</evidence>
<reference evidence="1 2" key="1">
    <citation type="submission" date="2016-02" db="EMBL/GenBank/DDBJ databases">
        <title>Comparison of Clostridium stercorarium subspecies using comparative genomics and transcriptomics.</title>
        <authorList>
            <person name="Schellenberg J."/>
            <person name="Thallinger G."/>
            <person name="Levin D.B."/>
            <person name="Zhang X."/>
            <person name="Alvare G."/>
            <person name="Fristensky B."/>
            <person name="Sparling R."/>
        </authorList>
    </citation>
    <scope>NUCLEOTIDE SEQUENCE [LARGE SCALE GENOMIC DNA]</scope>
    <source>
        <strain evidence="1 2">DSM 2910</strain>
    </source>
</reference>